<organism evidence="3 4">
    <name type="scientific">Fulvimarina pelagi HTCC2506</name>
    <dbReference type="NCBI Taxonomy" id="314231"/>
    <lineage>
        <taxon>Bacteria</taxon>
        <taxon>Pseudomonadati</taxon>
        <taxon>Pseudomonadota</taxon>
        <taxon>Alphaproteobacteria</taxon>
        <taxon>Hyphomicrobiales</taxon>
        <taxon>Aurantimonadaceae</taxon>
        <taxon>Fulvimarina</taxon>
    </lineage>
</organism>
<dbReference type="InterPro" id="IPR036465">
    <property type="entry name" value="vWFA_dom_sf"/>
</dbReference>
<reference evidence="3 4" key="1">
    <citation type="journal article" date="2010" name="J. Bacteriol.">
        <title>Genome sequence of Fulvimarina pelagi HTCC2506T, a Mn(II)-oxidizing alphaproteobacterium possessing an aerobic anoxygenic photosynthetic gene cluster and Xanthorhodopsin.</title>
        <authorList>
            <person name="Kang I."/>
            <person name="Oh H.M."/>
            <person name="Lim S.I."/>
            <person name="Ferriera S."/>
            <person name="Giovannoni S.J."/>
            <person name="Cho J.C."/>
        </authorList>
    </citation>
    <scope>NUCLEOTIDE SEQUENCE [LARGE SCALE GENOMIC DNA]</scope>
    <source>
        <strain evidence="3 4">HTCC2506</strain>
    </source>
</reference>
<keyword evidence="1" id="KW-1133">Transmembrane helix</keyword>
<dbReference type="AlphaFoldDB" id="Q0G6L1"/>
<keyword evidence="1" id="KW-0812">Transmembrane</keyword>
<dbReference type="SMART" id="SM00327">
    <property type="entry name" value="VWA"/>
    <property type="match status" value="1"/>
</dbReference>
<dbReference type="Gene3D" id="3.40.50.410">
    <property type="entry name" value="von Willebrand factor, type A domain"/>
    <property type="match status" value="2"/>
</dbReference>
<feature type="domain" description="VWFA" evidence="2">
    <location>
        <begin position="158"/>
        <end position="212"/>
    </location>
</feature>
<evidence type="ECO:0000256" key="1">
    <source>
        <dbReference type="SAM" id="Phobius"/>
    </source>
</evidence>
<dbReference type="PANTHER" id="PTHR24020">
    <property type="entry name" value="COLLAGEN ALPHA"/>
    <property type="match status" value="1"/>
</dbReference>
<dbReference type="CDD" id="cd00198">
    <property type="entry name" value="vWFA"/>
    <property type="match status" value="1"/>
</dbReference>
<feature type="domain" description="VWFA" evidence="2">
    <location>
        <begin position="407"/>
        <end position="538"/>
    </location>
</feature>
<dbReference type="InterPro" id="IPR002035">
    <property type="entry name" value="VWF_A"/>
</dbReference>
<feature type="transmembrane region" description="Helical" evidence="1">
    <location>
        <begin position="39"/>
        <end position="61"/>
    </location>
</feature>
<evidence type="ECO:0000313" key="3">
    <source>
        <dbReference type="EMBL" id="EAU42703.1"/>
    </source>
</evidence>
<dbReference type="Pfam" id="PF00092">
    <property type="entry name" value="VWA"/>
    <property type="match status" value="2"/>
</dbReference>
<dbReference type="InterPro" id="IPR050525">
    <property type="entry name" value="ECM_Assembly_Org"/>
</dbReference>
<dbReference type="EMBL" id="AATP01000001">
    <property type="protein sequence ID" value="EAU42703.1"/>
    <property type="molecule type" value="Genomic_DNA"/>
</dbReference>
<accession>Q0G6L1</accession>
<protein>
    <recommendedName>
        <fullName evidence="2">VWFA domain-containing protein</fullName>
    </recommendedName>
</protein>
<dbReference type="PROSITE" id="PS50234">
    <property type="entry name" value="VWFA"/>
    <property type="match status" value="2"/>
</dbReference>
<name>Q0G6L1_9HYPH</name>
<dbReference type="Proteomes" id="UP000004310">
    <property type="component" value="Unassembled WGS sequence"/>
</dbReference>
<evidence type="ECO:0000313" key="4">
    <source>
        <dbReference type="Proteomes" id="UP000004310"/>
    </source>
</evidence>
<comment type="caution">
    <text evidence="3">The sequence shown here is derived from an EMBL/GenBank/DDBJ whole genome shotgun (WGS) entry which is preliminary data.</text>
</comment>
<dbReference type="eggNOG" id="COG4961">
    <property type="taxonomic scope" value="Bacteria"/>
</dbReference>
<evidence type="ECO:0000259" key="2">
    <source>
        <dbReference type="PROSITE" id="PS50234"/>
    </source>
</evidence>
<keyword evidence="1" id="KW-0472">Membrane</keyword>
<dbReference type="HOGENOM" id="CLU_026005_0_0_5"/>
<sequence>MHESLPISASGRQLKSVPVMTSVIKEFLKQYRDDRRGQFAVITCLALVPLIAAAGGAVDLWNARRVQNAVQNAVDTSALAAVSYSGEEQTEREKRADTLFLNNTAGIAIEDTDLSEEDGAWVYKAEYKIKTNFLRVVGIDEFEMESQGAAALANSPMDVVLVLDSSGSMAQDNRMVELKASVKLFLEEFKSNDLTQVALVPFDTQVKATSSLFGAAGNVSVANPLATGSCATISDPLDRDACYASQNAAPPVVDCSKLTDLIDAVLCGVNNLGFKVGTTAITDLRYISDRRYDAFIDGNMFRITRKIGEADCSSVCTWKKTYSTTTIFETAAGGGAPATSKPNDAETPNNDLIAQYPGPWPRCFVDRSQPYDANATAMNISQKDTIYPEAHCATGSLEPITGLTFDLQSVETAVNKLTPSGNTNVTIGVQWGMEALTAAAPLTGVRTGSEVRKVMIVLTDGLNTQNRWWGSRDRNKIDARTLAACNNAKAMGIELYTVRLVEGNEDLLKTCAETEDKYHYVTSASQLKTTFADLARQVKGVRLAW</sequence>
<dbReference type="PRINTS" id="PR00453">
    <property type="entry name" value="VWFADOMAIN"/>
</dbReference>
<dbReference type="InterPro" id="IPR028087">
    <property type="entry name" value="Tad_N"/>
</dbReference>
<dbReference type="STRING" id="217511.GCA_001463845_00309"/>
<dbReference type="SUPFAM" id="SSF53300">
    <property type="entry name" value="vWA-like"/>
    <property type="match status" value="1"/>
</dbReference>
<keyword evidence="4" id="KW-1185">Reference proteome</keyword>
<gene>
    <name evidence="3" type="ORF">FP2506_07676</name>
</gene>
<proteinExistence type="predicted"/>
<dbReference type="Pfam" id="PF13400">
    <property type="entry name" value="Tad"/>
    <property type="match status" value="1"/>
</dbReference>